<dbReference type="InterPro" id="IPR021869">
    <property type="entry name" value="RNase_Zc3h12_NYN"/>
</dbReference>
<sequence>MAEGDEGDAQYDPYQALGEETEDTGDAGEEVDFIIDTEGTEATEGNEGKEATEATEGTEGTEGTGVSKQEEHEKSGHVEEEVDWGTEDETDAPETQPEESNEAGNEGEAGDKSGDPEPAQSSADAAEEDDDDDCLIVSVVKAPPPTPKAKGKGKEGKGNKGTKGANKGNKSQWTNKGNKWNKWKTNDPPAKGHSKGKGKGKNWFVAPSGPSRANNLGPPAQSAAPGKAATAAAAAAAPAAPAAAPAATANSGTAQPAGPPGSAPAKAAPAKAAPMPPRQVSVDALLQEQVRQQLLTEPGKRASMRRLLSQGKVSKLLKHVSKTRQTPITKLPEELCNILRNVPAVFQVSEESSAVQDVRVSLTDAGEKEPVVEQKNFDTLWASLIDASDAQALPVPANPPADAPPLPPPAPPVPGAGQTILQPARVPYQPKKGSGPKASGAPHWAANGSQFSDRKGPTPGSGRHPPDRAAFQQTLQQLQELDKQKLQHAGHGGHGGPHGGPQPPNHPPPGYKADWKRFTPTAKRVLAPRKGGGNSDEAMEPEPAGHGHQAGHAGIPSDTAVIPAGQRWVGPTPPSMPPPTSFGSRPPTPNPPSNMPPHMHGQHGMDNEGRPYDLERVVVNFANVGATYGVRVLKRVKDRDYLFDYEGVRRCIRHLTQKRGLRVIGVIFENFHGAENGRDVFQVPADISAMCESIELTPRLLGHRHKCADDEMTIKCAYRRNCRFLDNDNYQDWRSNLADDAVRAWLLHCQEFLQMKFYFDSGLGEFDILEGNIPEKRLAQGPSQGPTQGPAKRTCSRQWR</sequence>
<dbReference type="EMBL" id="CAMXCT030000369">
    <property type="protein sequence ID" value="CAL4765165.1"/>
    <property type="molecule type" value="Genomic_DNA"/>
</dbReference>
<feature type="region of interest" description="Disordered" evidence="1">
    <location>
        <begin position="776"/>
        <end position="800"/>
    </location>
</feature>
<reference evidence="4" key="2">
    <citation type="submission" date="2024-04" db="EMBL/GenBank/DDBJ databases">
        <authorList>
            <person name="Chen Y."/>
            <person name="Shah S."/>
            <person name="Dougan E. K."/>
            <person name="Thang M."/>
            <person name="Chan C."/>
        </authorList>
    </citation>
    <scope>NUCLEOTIDE SEQUENCE [LARGE SCALE GENOMIC DNA]</scope>
</reference>
<feature type="compositionally biased region" description="Acidic residues" evidence="1">
    <location>
        <begin position="125"/>
        <end position="134"/>
    </location>
</feature>
<feature type="compositionally biased region" description="Gly residues" evidence="1">
    <location>
        <begin position="490"/>
        <end position="499"/>
    </location>
</feature>
<feature type="compositionally biased region" description="Low complexity" evidence="1">
    <location>
        <begin position="263"/>
        <end position="273"/>
    </location>
</feature>
<dbReference type="EMBL" id="CAMXCT020000369">
    <property type="protein sequence ID" value="CAL1131228.1"/>
    <property type="molecule type" value="Genomic_DNA"/>
</dbReference>
<feature type="compositionally biased region" description="Acidic residues" evidence="1">
    <location>
        <begin position="19"/>
        <end position="41"/>
    </location>
</feature>
<feature type="compositionally biased region" description="Low complexity" evidence="1">
    <location>
        <begin position="544"/>
        <end position="554"/>
    </location>
</feature>
<dbReference type="EMBL" id="CAMXCT010000369">
    <property type="protein sequence ID" value="CAI3977853.1"/>
    <property type="molecule type" value="Genomic_DNA"/>
</dbReference>
<feature type="compositionally biased region" description="Pro residues" evidence="1">
    <location>
        <begin position="396"/>
        <end position="414"/>
    </location>
</feature>
<evidence type="ECO:0000313" key="3">
    <source>
        <dbReference type="EMBL" id="CAI3977853.1"/>
    </source>
</evidence>
<dbReference type="OrthoDB" id="434084at2759"/>
<feature type="region of interest" description="Disordered" evidence="1">
    <location>
        <begin position="1"/>
        <end position="285"/>
    </location>
</feature>
<feature type="compositionally biased region" description="Acidic residues" evidence="1">
    <location>
        <begin position="80"/>
        <end position="101"/>
    </location>
</feature>
<evidence type="ECO:0000313" key="5">
    <source>
        <dbReference type="EMBL" id="CAL4765165.1"/>
    </source>
</evidence>
<keyword evidence="6" id="KW-1185">Reference proteome</keyword>
<proteinExistence type="predicted"/>
<feature type="region of interest" description="Disordered" evidence="1">
    <location>
        <begin position="484"/>
        <end position="610"/>
    </location>
</feature>
<evidence type="ECO:0000256" key="1">
    <source>
        <dbReference type="SAM" id="MobiDB-lite"/>
    </source>
</evidence>
<feature type="compositionally biased region" description="Pro residues" evidence="1">
    <location>
        <begin position="500"/>
        <end position="510"/>
    </location>
</feature>
<feature type="compositionally biased region" description="Low complexity" evidence="1">
    <location>
        <begin position="162"/>
        <end position="180"/>
    </location>
</feature>
<comment type="caution">
    <text evidence="3">The sequence shown here is derived from an EMBL/GenBank/DDBJ whole genome shotgun (WGS) entry which is preliminary data.</text>
</comment>
<reference evidence="3" key="1">
    <citation type="submission" date="2022-10" db="EMBL/GenBank/DDBJ databases">
        <authorList>
            <person name="Chen Y."/>
            <person name="Dougan E. K."/>
            <person name="Chan C."/>
            <person name="Rhodes N."/>
            <person name="Thang M."/>
        </authorList>
    </citation>
    <scope>NUCLEOTIDE SEQUENCE</scope>
</reference>
<organism evidence="3">
    <name type="scientific">Cladocopium goreaui</name>
    <dbReference type="NCBI Taxonomy" id="2562237"/>
    <lineage>
        <taxon>Eukaryota</taxon>
        <taxon>Sar</taxon>
        <taxon>Alveolata</taxon>
        <taxon>Dinophyceae</taxon>
        <taxon>Suessiales</taxon>
        <taxon>Symbiodiniaceae</taxon>
        <taxon>Cladocopium</taxon>
    </lineage>
</organism>
<protein>
    <submittedName>
        <fullName evidence="5">RNase NYN domain-containing protein</fullName>
    </submittedName>
</protein>
<dbReference type="AlphaFoldDB" id="A0A9P1FIX7"/>
<feature type="compositionally biased region" description="Pro residues" evidence="1">
    <location>
        <begin position="571"/>
        <end position="595"/>
    </location>
</feature>
<evidence type="ECO:0000313" key="4">
    <source>
        <dbReference type="EMBL" id="CAL1131228.1"/>
    </source>
</evidence>
<dbReference type="Proteomes" id="UP001152797">
    <property type="component" value="Unassembled WGS sequence"/>
</dbReference>
<feature type="compositionally biased region" description="Basic and acidic residues" evidence="1">
    <location>
        <begin position="68"/>
        <end position="79"/>
    </location>
</feature>
<feature type="domain" description="RNase NYN" evidence="2">
    <location>
        <begin position="614"/>
        <end position="736"/>
    </location>
</feature>
<name>A0A9P1FIX7_9DINO</name>
<accession>A0A9P1FIX7</accession>
<dbReference type="Gene3D" id="3.40.50.11980">
    <property type="match status" value="1"/>
</dbReference>
<evidence type="ECO:0000313" key="6">
    <source>
        <dbReference type="Proteomes" id="UP001152797"/>
    </source>
</evidence>
<feature type="region of interest" description="Disordered" evidence="1">
    <location>
        <begin position="392"/>
        <end position="468"/>
    </location>
</feature>
<gene>
    <name evidence="3" type="ORF">C1SCF055_LOCUS5958</name>
</gene>
<dbReference type="Pfam" id="PF11977">
    <property type="entry name" value="RNase_Zc3h12a"/>
    <property type="match status" value="1"/>
</dbReference>
<evidence type="ECO:0000259" key="2">
    <source>
        <dbReference type="Pfam" id="PF11977"/>
    </source>
</evidence>
<feature type="compositionally biased region" description="Low complexity" evidence="1">
    <location>
        <begin position="218"/>
        <end position="249"/>
    </location>
</feature>